<sequence length="198" mass="20019">NDIVHIVLEDRQRQDSIEKFRIANNCAVLPQTCLINGTCELRPLHCFRWHAVDPSRDQTLDAISSSSSLMESSGGTVECTGLPGATLMGAMGEGDATGANDRNGVGTGARIGDGRIEAGVIAVDVGGDHEGGDEETVAGGALCGKEAGLEALEEEEGDEGDGNMEAGAVEGMGDEVVESGVGADGGAEEGGSSGQANS</sequence>
<proteinExistence type="predicted"/>
<feature type="compositionally biased region" description="Acidic residues" evidence="1">
    <location>
        <begin position="151"/>
        <end position="162"/>
    </location>
</feature>
<evidence type="ECO:0000313" key="2">
    <source>
        <dbReference type="EMBL" id="THH07487.1"/>
    </source>
</evidence>
<evidence type="ECO:0000313" key="3">
    <source>
        <dbReference type="Proteomes" id="UP000310158"/>
    </source>
</evidence>
<keyword evidence="3" id="KW-1185">Reference proteome</keyword>
<gene>
    <name evidence="2" type="ORF">EW146_g9303</name>
</gene>
<evidence type="ECO:0000256" key="1">
    <source>
        <dbReference type="SAM" id="MobiDB-lite"/>
    </source>
</evidence>
<name>A0A4S4L7Z3_9AGAM</name>
<dbReference type="EMBL" id="SGPL01000774">
    <property type="protein sequence ID" value="THH07487.1"/>
    <property type="molecule type" value="Genomic_DNA"/>
</dbReference>
<feature type="non-terminal residue" evidence="2">
    <location>
        <position position="1"/>
    </location>
</feature>
<accession>A0A4S4L7Z3</accession>
<protein>
    <submittedName>
        <fullName evidence="2">Uncharacterized protein</fullName>
    </submittedName>
</protein>
<organism evidence="2 3">
    <name type="scientific">Bondarzewia mesenterica</name>
    <dbReference type="NCBI Taxonomy" id="1095465"/>
    <lineage>
        <taxon>Eukaryota</taxon>
        <taxon>Fungi</taxon>
        <taxon>Dikarya</taxon>
        <taxon>Basidiomycota</taxon>
        <taxon>Agaricomycotina</taxon>
        <taxon>Agaricomycetes</taxon>
        <taxon>Russulales</taxon>
        <taxon>Bondarzewiaceae</taxon>
        <taxon>Bondarzewia</taxon>
    </lineage>
</organism>
<feature type="compositionally biased region" description="Gly residues" evidence="1">
    <location>
        <begin position="182"/>
        <end position="198"/>
    </location>
</feature>
<dbReference type="AlphaFoldDB" id="A0A4S4L7Z3"/>
<comment type="caution">
    <text evidence="2">The sequence shown here is derived from an EMBL/GenBank/DDBJ whole genome shotgun (WGS) entry which is preliminary data.</text>
</comment>
<feature type="region of interest" description="Disordered" evidence="1">
    <location>
        <begin position="149"/>
        <end position="198"/>
    </location>
</feature>
<reference evidence="2 3" key="1">
    <citation type="submission" date="2019-02" db="EMBL/GenBank/DDBJ databases">
        <title>Genome sequencing of the rare red list fungi Bondarzewia mesenterica.</title>
        <authorList>
            <person name="Buettner E."/>
            <person name="Kellner H."/>
        </authorList>
    </citation>
    <scope>NUCLEOTIDE SEQUENCE [LARGE SCALE GENOMIC DNA]</scope>
    <source>
        <strain evidence="2 3">DSM 108281</strain>
    </source>
</reference>
<dbReference type="Proteomes" id="UP000310158">
    <property type="component" value="Unassembled WGS sequence"/>
</dbReference>